<dbReference type="InterPro" id="IPR015943">
    <property type="entry name" value="WD40/YVTN_repeat-like_dom_sf"/>
</dbReference>
<keyword evidence="1" id="KW-0732">Signal</keyword>
<dbReference type="EMBL" id="RHHT01000032">
    <property type="protein sequence ID" value="RNB77113.1"/>
    <property type="molecule type" value="Genomic_DNA"/>
</dbReference>
<name>A0A3M8CN96_9BACL</name>
<dbReference type="AlphaFoldDB" id="A0A3M8CN96"/>
<dbReference type="Gene3D" id="2.130.10.10">
    <property type="entry name" value="YVTN repeat-like/Quinoprotein amine dehydrogenase"/>
    <property type="match status" value="1"/>
</dbReference>
<proteinExistence type="predicted"/>
<feature type="chain" id="PRO_5038590437" description="Photosynthesis system II assembly factor Ycf48/Hcf136-like domain-containing protein" evidence="1">
    <location>
        <begin position="22"/>
        <end position="292"/>
    </location>
</feature>
<dbReference type="Proteomes" id="UP000281915">
    <property type="component" value="Unassembled WGS sequence"/>
</dbReference>
<feature type="signal peptide" evidence="1">
    <location>
        <begin position="1"/>
        <end position="21"/>
    </location>
</feature>
<evidence type="ECO:0000313" key="2">
    <source>
        <dbReference type="EMBL" id="RNB77113.1"/>
    </source>
</evidence>
<organism evidence="2 3">
    <name type="scientific">Brevibacillus panacihumi</name>
    <dbReference type="NCBI Taxonomy" id="497735"/>
    <lineage>
        <taxon>Bacteria</taxon>
        <taxon>Bacillati</taxon>
        <taxon>Bacillota</taxon>
        <taxon>Bacilli</taxon>
        <taxon>Bacillales</taxon>
        <taxon>Paenibacillaceae</taxon>
        <taxon>Brevibacillus</taxon>
    </lineage>
</organism>
<gene>
    <name evidence="2" type="ORF">EDM58_15915</name>
</gene>
<reference evidence="2 3" key="1">
    <citation type="submission" date="2018-10" db="EMBL/GenBank/DDBJ databases">
        <title>Phylogenomics of Brevibacillus.</title>
        <authorList>
            <person name="Dunlap C."/>
        </authorList>
    </citation>
    <scope>NUCLEOTIDE SEQUENCE [LARGE SCALE GENOMIC DNA]</scope>
    <source>
        <strain evidence="2 3">JCM 15085</strain>
    </source>
</reference>
<dbReference type="RefSeq" id="WP_122914221.1">
    <property type="nucleotide sequence ID" value="NZ_RHHT01000032.1"/>
</dbReference>
<evidence type="ECO:0000313" key="3">
    <source>
        <dbReference type="Proteomes" id="UP000281915"/>
    </source>
</evidence>
<evidence type="ECO:0000256" key="1">
    <source>
        <dbReference type="SAM" id="SignalP"/>
    </source>
</evidence>
<comment type="caution">
    <text evidence="2">The sequence shown here is derived from an EMBL/GenBank/DDBJ whole genome shotgun (WGS) entry which is preliminary data.</text>
</comment>
<protein>
    <recommendedName>
        <fullName evidence="4">Photosynthesis system II assembly factor Ycf48/Hcf136-like domain-containing protein</fullName>
    </recommendedName>
</protein>
<dbReference type="SUPFAM" id="SSF110296">
    <property type="entry name" value="Oligoxyloglucan reducing end-specific cellobiohydrolase"/>
    <property type="match status" value="1"/>
</dbReference>
<evidence type="ECO:0008006" key="4">
    <source>
        <dbReference type="Google" id="ProtNLM"/>
    </source>
</evidence>
<sequence>MRKFWRWGVVMIVLASMSGCSDSGQKKPPSSPVTAAALPGEFTYQEVLEKGGAVHNLSMRDEKQVWVGTNAGLYHSVDQGKWGLVSSQLEYRDIVGWYVYPGDPNHILIAGDAGVMHSLDGGENWSTIGTGLPTPANIRSFVGIEEDDQIRLCAFVSGEGIYQSLDGGETWQMWLPMDQEVYAMDFNPVENRLYVAAQFSLFYHEDGQWKSELLPQAEQTYSLAVDRRTGVLAVATEQGVFEKESGEWRMLNAKAPEKLIVVAPGEGKTKWVGIGESALIYSLTNDRWKKWN</sequence>
<accession>A0A3M8CN96</accession>
<dbReference type="PROSITE" id="PS51257">
    <property type="entry name" value="PROKAR_LIPOPROTEIN"/>
    <property type="match status" value="1"/>
</dbReference>